<dbReference type="AlphaFoldDB" id="A0A9D9HZV8"/>
<protein>
    <submittedName>
        <fullName evidence="2">ATP-binding protein</fullName>
    </submittedName>
</protein>
<name>A0A9D9HZV8_9FIRM</name>
<dbReference type="PANTHER" id="PTHR33295:SF7">
    <property type="entry name" value="ATPASE"/>
    <property type="match status" value="1"/>
</dbReference>
<dbReference type="InterPro" id="IPR041682">
    <property type="entry name" value="AAA_14"/>
</dbReference>
<dbReference type="PANTHER" id="PTHR33295">
    <property type="entry name" value="ATPASE"/>
    <property type="match status" value="1"/>
</dbReference>
<dbReference type="SUPFAM" id="SSF52540">
    <property type="entry name" value="P-loop containing nucleoside triphosphate hydrolases"/>
    <property type="match status" value="1"/>
</dbReference>
<dbReference type="Gene3D" id="3.40.50.300">
    <property type="entry name" value="P-loop containing nucleotide triphosphate hydrolases"/>
    <property type="match status" value="1"/>
</dbReference>
<accession>A0A9D9HZV8</accession>
<reference evidence="2" key="1">
    <citation type="submission" date="2020-10" db="EMBL/GenBank/DDBJ databases">
        <authorList>
            <person name="Gilroy R."/>
        </authorList>
    </citation>
    <scope>NUCLEOTIDE SEQUENCE</scope>
    <source>
        <strain evidence="2">E3-2379</strain>
    </source>
</reference>
<dbReference type="Proteomes" id="UP000823618">
    <property type="component" value="Unassembled WGS sequence"/>
</dbReference>
<dbReference type="Pfam" id="PF13173">
    <property type="entry name" value="AAA_14"/>
    <property type="match status" value="1"/>
</dbReference>
<dbReference type="InterPro" id="IPR027417">
    <property type="entry name" value="P-loop_NTPase"/>
</dbReference>
<evidence type="ECO:0000259" key="1">
    <source>
        <dbReference type="Pfam" id="PF13173"/>
    </source>
</evidence>
<organism evidence="2 3">
    <name type="scientific">Candidatus Scybalomonas excrementavium</name>
    <dbReference type="NCBI Taxonomy" id="2840943"/>
    <lineage>
        <taxon>Bacteria</taxon>
        <taxon>Bacillati</taxon>
        <taxon>Bacillota</taxon>
        <taxon>Clostridia</taxon>
        <taxon>Lachnospirales</taxon>
        <taxon>Lachnospiraceae</taxon>
        <taxon>Lachnospiraceae incertae sedis</taxon>
        <taxon>Candidatus Scybalomonas</taxon>
    </lineage>
</organism>
<dbReference type="EMBL" id="JADIML010000149">
    <property type="protein sequence ID" value="MBO8463365.1"/>
    <property type="molecule type" value="Genomic_DNA"/>
</dbReference>
<keyword evidence="2" id="KW-0067">ATP-binding</keyword>
<proteinExistence type="predicted"/>
<reference evidence="2" key="2">
    <citation type="journal article" date="2021" name="PeerJ">
        <title>Extensive microbial diversity within the chicken gut microbiome revealed by metagenomics and culture.</title>
        <authorList>
            <person name="Gilroy R."/>
            <person name="Ravi A."/>
            <person name="Getino M."/>
            <person name="Pursley I."/>
            <person name="Horton D.L."/>
            <person name="Alikhan N.F."/>
            <person name="Baker D."/>
            <person name="Gharbi K."/>
            <person name="Hall N."/>
            <person name="Watson M."/>
            <person name="Adriaenssens E.M."/>
            <person name="Foster-Nyarko E."/>
            <person name="Jarju S."/>
            <person name="Secka A."/>
            <person name="Antonio M."/>
            <person name="Oren A."/>
            <person name="Chaudhuri R.R."/>
            <person name="La Ragione R."/>
            <person name="Hildebrand F."/>
            <person name="Pallen M.J."/>
        </authorList>
    </citation>
    <scope>NUCLEOTIDE SEQUENCE</scope>
    <source>
        <strain evidence="2">E3-2379</strain>
    </source>
</reference>
<evidence type="ECO:0000313" key="3">
    <source>
        <dbReference type="Proteomes" id="UP000823618"/>
    </source>
</evidence>
<gene>
    <name evidence="2" type="ORF">IAC13_05470</name>
</gene>
<evidence type="ECO:0000313" key="2">
    <source>
        <dbReference type="EMBL" id="MBO8463365.1"/>
    </source>
</evidence>
<sequence length="455" mass="53131">MFDFSRDIYKELLTWKKDKNNKVLEVSGARQVGKTYILKKFAKENFTHFIYINMAESTGEKFLQCIKIAERWEIGEKGSEKPLHDAVKLYDVDFIDDENTMIMIDEIQESSLVYNKIRTFAREFKSYVVVTGSYLGRTYEKEFFLPAGDIYNITLNTLSFEEFLDIFDKRTILEELDFFGKSDHKYYDEIREYYELYLQIGGYPAVIKRYLETKRIKDVFPEIGRIIKIFVQESQMYLGDVRDINIFEQLLPAVAQTMIKEKKGNADLVTELSSIIYKEESNRITKRNINQAIAWLYRSNVIGYCGKANECNILDTRLNVRFYFQDVGVARYFLNIAGADLATIRGILAETFVYRYLQELCNSYKIAGISPLFGVYKGEEIDFFVNNRENYKNFGIEVKAGNTSGKTAELLLRDKKVDGIYMLKGDTYGGIHEQMYTIPIYLTSRLQFDGEYKNI</sequence>
<feature type="domain" description="AAA" evidence="1">
    <location>
        <begin position="21"/>
        <end position="164"/>
    </location>
</feature>
<comment type="caution">
    <text evidence="2">The sequence shown here is derived from an EMBL/GenBank/DDBJ whole genome shotgun (WGS) entry which is preliminary data.</text>
</comment>
<keyword evidence="2" id="KW-0547">Nucleotide-binding</keyword>
<dbReference type="GO" id="GO:0005524">
    <property type="term" value="F:ATP binding"/>
    <property type="evidence" value="ECO:0007669"/>
    <property type="project" value="UniProtKB-KW"/>
</dbReference>